<protein>
    <recommendedName>
        <fullName evidence="3">SprT-like domain-containing protein</fullName>
    </recommendedName>
</protein>
<dbReference type="STRING" id="485913.Krac_10902"/>
<dbReference type="OrthoDB" id="153860at2"/>
<dbReference type="Proteomes" id="UP000004508">
    <property type="component" value="Unassembled WGS sequence"/>
</dbReference>
<dbReference type="EMBL" id="ADVG01000001">
    <property type="protein sequence ID" value="EFH89352.1"/>
    <property type="molecule type" value="Genomic_DNA"/>
</dbReference>
<evidence type="ECO:0000313" key="2">
    <source>
        <dbReference type="Proteomes" id="UP000004508"/>
    </source>
</evidence>
<accession>D6TIU5</accession>
<dbReference type="AlphaFoldDB" id="D6TIU5"/>
<sequence length="196" mass="21826">MSETEPEVRQLREWWLFEATKFLLALMVEQELETVPVRVSCGWPSRGGMGQGKHVIGQCFPQEMCADGVPQVFVSPRIHESIEVLGTLLHELLHASLGWRVGHKKPFSQAARKVGLIGPPTATLVGPELQVVLQSYVDQVGPYPHAPIRVVAKQKPGSRLRLFECQCDPPVKLRAGRDDLRVVCLDCEEPFTLVEG</sequence>
<reference evidence="1 2" key="1">
    <citation type="journal article" date="2011" name="Stand. Genomic Sci.">
        <title>Non-contiguous finished genome sequence and contextual data of the filamentous soil bacterium Ktedonobacter racemifer type strain (SOSP1-21).</title>
        <authorList>
            <person name="Chang Y.J."/>
            <person name="Land M."/>
            <person name="Hauser L."/>
            <person name="Chertkov O."/>
            <person name="Del Rio T.G."/>
            <person name="Nolan M."/>
            <person name="Copeland A."/>
            <person name="Tice H."/>
            <person name="Cheng J.F."/>
            <person name="Lucas S."/>
            <person name="Han C."/>
            <person name="Goodwin L."/>
            <person name="Pitluck S."/>
            <person name="Ivanova N."/>
            <person name="Ovchinikova G."/>
            <person name="Pati A."/>
            <person name="Chen A."/>
            <person name="Palaniappan K."/>
            <person name="Mavromatis K."/>
            <person name="Liolios K."/>
            <person name="Brettin T."/>
            <person name="Fiebig A."/>
            <person name="Rohde M."/>
            <person name="Abt B."/>
            <person name="Goker M."/>
            <person name="Detter J.C."/>
            <person name="Woyke T."/>
            <person name="Bristow J."/>
            <person name="Eisen J.A."/>
            <person name="Markowitz V."/>
            <person name="Hugenholtz P."/>
            <person name="Kyrpides N.C."/>
            <person name="Klenk H.P."/>
            <person name="Lapidus A."/>
        </authorList>
    </citation>
    <scope>NUCLEOTIDE SEQUENCE [LARGE SCALE GENOMIC DNA]</scope>
    <source>
        <strain evidence="2">DSM 44963</strain>
    </source>
</reference>
<dbReference type="InParanoid" id="D6TIU5"/>
<dbReference type="eggNOG" id="ENOG5032SF8">
    <property type="taxonomic scope" value="Bacteria"/>
</dbReference>
<keyword evidence="2" id="KW-1185">Reference proteome</keyword>
<name>D6TIU5_KTERA</name>
<gene>
    <name evidence="1" type="ORF">Krac_10902</name>
</gene>
<comment type="caution">
    <text evidence="1">The sequence shown here is derived from an EMBL/GenBank/DDBJ whole genome shotgun (WGS) entry which is preliminary data.</text>
</comment>
<evidence type="ECO:0000313" key="1">
    <source>
        <dbReference type="EMBL" id="EFH89352.1"/>
    </source>
</evidence>
<evidence type="ECO:0008006" key="3">
    <source>
        <dbReference type="Google" id="ProtNLM"/>
    </source>
</evidence>
<proteinExistence type="predicted"/>
<organism evidence="1 2">
    <name type="scientific">Ktedonobacter racemifer DSM 44963</name>
    <dbReference type="NCBI Taxonomy" id="485913"/>
    <lineage>
        <taxon>Bacteria</taxon>
        <taxon>Bacillati</taxon>
        <taxon>Chloroflexota</taxon>
        <taxon>Ktedonobacteria</taxon>
        <taxon>Ktedonobacterales</taxon>
        <taxon>Ktedonobacteraceae</taxon>
        <taxon>Ktedonobacter</taxon>
    </lineage>
</organism>